<evidence type="ECO:0000259" key="1">
    <source>
        <dbReference type="Pfam" id="PF04738"/>
    </source>
</evidence>
<accession>A0A979G8A9</accession>
<dbReference type="OrthoDB" id="1207270at2"/>
<reference evidence="2 3" key="2">
    <citation type="journal article" date="2010" name="Stand. Genomic Sci.">
        <title>Complete genome sequence of Chitinophaga pinensis type strain (UQM 2034).</title>
        <authorList>
            <person name="Glavina Del Rio T."/>
            <person name="Abt B."/>
            <person name="Spring S."/>
            <person name="Lapidus A."/>
            <person name="Nolan M."/>
            <person name="Tice H."/>
            <person name="Copeland A."/>
            <person name="Cheng J.F."/>
            <person name="Chen F."/>
            <person name="Bruce D."/>
            <person name="Goodwin L."/>
            <person name="Pitluck S."/>
            <person name="Ivanova N."/>
            <person name="Mavromatis K."/>
            <person name="Mikhailova N."/>
            <person name="Pati A."/>
            <person name="Chen A."/>
            <person name="Palaniappan K."/>
            <person name="Land M."/>
            <person name="Hauser L."/>
            <person name="Chang Y.J."/>
            <person name="Jeffries C.D."/>
            <person name="Chain P."/>
            <person name="Saunders E."/>
            <person name="Detter J.C."/>
            <person name="Brettin T."/>
            <person name="Rohde M."/>
            <person name="Goker M."/>
            <person name="Bristow J."/>
            <person name="Eisen J.A."/>
            <person name="Markowitz V."/>
            <person name="Hugenholtz P."/>
            <person name="Kyrpides N.C."/>
            <person name="Klenk H.P."/>
            <person name="Lucas S."/>
        </authorList>
    </citation>
    <scope>NUCLEOTIDE SEQUENCE [LARGE SCALE GENOMIC DNA]</scope>
    <source>
        <strain evidence="3">ATCC 43595 / DSM 2588 / LMG 13176 / NBRC 15968 / NCIMB 11800 / UQM 2034</strain>
    </source>
</reference>
<sequence length="851" mass="97427">MALSIFPHILVRYAGMPLSVLHTAKVKDIADYLQETAQSAKQLAAQKEAVCDLLYTAISQSTDDKERRQLLQLKRDIFNDKRPVKLPAFVPETMKAYLQQLVDREKEEVQWRDYFEEKHTAARRELQGYVQDEALRKGILLSSPVLYEQLDSFALADSRQFKSRTLKNEHSLIRYISRMAAKTSPFSTFTYTGLGKMGTPDAAAATPEIHSDIRLHNGLFSYIRLLIIYHPVLNEIITLRLNVTATIIQEELQFLVNYFNVEAFQRLPARNLPLWLYHQLQDREAIVTLGGLTDQLCSQIADTDRSAIKSFLLQLVFNGLLEPGIGCAGIDPDWDGQLLQFLTPYADQQAVALLLKMLSELQQTKTAYAIATADRRHRLLLETAGSLEDVFRVLQEEAGLPDEMPLKEGVFELFRFQARRFLPQDIFYEDAFTDRADILPATALSVFTREINQLCTLLAPLDALAEERAHMQRFFVQHYDEGAEVPVTRFYHDYYLQEKKQATDQQAKKDIKEIHLPDTLQLVLEQDTVHITPAIEVIPDNNSAGAFVQFYQEGSHIKGVINALLPGMGKVAGRFLHLLPPVVTADFRTWNKNLYTDHLLLELNDGSAFNANIHPPLLPYEVAMPGGNNIYAAEARVSLKDLVVKHEPATRTLSLFHKGQNKPVYAFDLSLESFYNRSHFYRLLAHFNTVQRVPLRAMITALDRKHATIYPPNERIQVKPRITFGEQVVLRRKGWLLQTAFIPLCGNEESAADYFKRLNTWRIENDIPEQCFLFLRSAYIPVVNGQKSQLQRDDYKPQYMDFSHPLLATLFRKVLSRAGEWCYLEEMLPAATHVAADGGVVKEYLLHWYNR</sequence>
<organism evidence="2 3">
    <name type="scientific">Chitinophaga pinensis (strain ATCC 43595 / DSM 2588 / LMG 13176 / NBRC 15968 / NCIMB 11800 / UQM 2034)</name>
    <dbReference type="NCBI Taxonomy" id="485918"/>
    <lineage>
        <taxon>Bacteria</taxon>
        <taxon>Pseudomonadati</taxon>
        <taxon>Bacteroidota</taxon>
        <taxon>Chitinophagia</taxon>
        <taxon>Chitinophagales</taxon>
        <taxon>Chitinophagaceae</taxon>
        <taxon>Chitinophaga</taxon>
    </lineage>
</organism>
<dbReference type="KEGG" id="cpi:Cpin_5328"/>
<evidence type="ECO:0000313" key="3">
    <source>
        <dbReference type="Proteomes" id="UP000002215"/>
    </source>
</evidence>
<dbReference type="RefSeq" id="WP_012792927.1">
    <property type="nucleotide sequence ID" value="NC_013132.1"/>
</dbReference>
<protein>
    <submittedName>
        <fullName evidence="2">Lantibiotic dehydratase domain protein</fullName>
    </submittedName>
</protein>
<evidence type="ECO:0000313" key="2">
    <source>
        <dbReference type="EMBL" id="ACU62759.1"/>
    </source>
</evidence>
<feature type="domain" description="Lantibiotic dehydratase N-terminal" evidence="1">
    <location>
        <begin position="131"/>
        <end position="773"/>
    </location>
</feature>
<gene>
    <name evidence="2" type="ordered locus">Cpin_5328</name>
</gene>
<reference evidence="3" key="1">
    <citation type="submission" date="2009-08" db="EMBL/GenBank/DDBJ databases">
        <title>The complete genome of Chitinophaga pinensis DSM 2588.</title>
        <authorList>
            <consortium name="US DOE Joint Genome Institute (JGI-PGF)"/>
            <person name="Lucas S."/>
            <person name="Copeland A."/>
            <person name="Lapidus A."/>
            <person name="Glavina del Rio T."/>
            <person name="Dalin E."/>
            <person name="Tice H."/>
            <person name="Bruce D."/>
            <person name="Goodwin L."/>
            <person name="Pitluck S."/>
            <person name="Kyrpides N."/>
            <person name="Mavromatis K."/>
            <person name="Ivanova N."/>
            <person name="Mikhailova N."/>
            <person name="Sims D."/>
            <person name="Meinche L."/>
            <person name="Brettin T."/>
            <person name="Detter J.C."/>
            <person name="Han C."/>
            <person name="Larimer F."/>
            <person name="Land M."/>
            <person name="Hauser L."/>
            <person name="Markowitz V."/>
            <person name="Cheng J.-F."/>
            <person name="Hugenholtz P."/>
            <person name="Woyke T."/>
            <person name="Wu D."/>
            <person name="Spring S."/>
            <person name="Klenk H.-P."/>
            <person name="Eisen J.A."/>
        </authorList>
    </citation>
    <scope>NUCLEOTIDE SEQUENCE [LARGE SCALE GENOMIC DNA]</scope>
    <source>
        <strain evidence="3">ATCC 43595 / DSM 2588 / LMG 13176 / NBRC 15968 / NCIMB 11800 / UQM 2034</strain>
    </source>
</reference>
<dbReference type="Proteomes" id="UP000002215">
    <property type="component" value="Chromosome"/>
</dbReference>
<dbReference type="InterPro" id="IPR006827">
    <property type="entry name" value="Lant_deHydtase_N"/>
</dbReference>
<dbReference type="Pfam" id="PF04738">
    <property type="entry name" value="Lant_dehydr_N"/>
    <property type="match status" value="1"/>
</dbReference>
<proteinExistence type="predicted"/>
<dbReference type="EMBL" id="CP001699">
    <property type="protein sequence ID" value="ACU62759.1"/>
    <property type="molecule type" value="Genomic_DNA"/>
</dbReference>
<name>A0A979G8A9_CHIPD</name>
<dbReference type="AlphaFoldDB" id="A0A979G8A9"/>